<evidence type="ECO:0000313" key="3">
    <source>
        <dbReference type="Proteomes" id="UP000753961"/>
    </source>
</evidence>
<feature type="domain" description="3-keto-alpha-glucoside-1,2-lyase/3-keto-2-hydroxy-glucal hydratase" evidence="1">
    <location>
        <begin position="40"/>
        <end position="229"/>
    </location>
</feature>
<dbReference type="GO" id="GO:0016787">
    <property type="term" value="F:hydrolase activity"/>
    <property type="evidence" value="ECO:0007669"/>
    <property type="project" value="InterPro"/>
</dbReference>
<dbReference type="EMBL" id="JAHVHU010000015">
    <property type="protein sequence ID" value="MBY5959528.1"/>
    <property type="molecule type" value="Genomic_DNA"/>
</dbReference>
<protein>
    <submittedName>
        <fullName evidence="2">DUF1080 domain-containing protein</fullName>
    </submittedName>
</protein>
<dbReference type="PROSITE" id="PS51257">
    <property type="entry name" value="PROKAR_LIPOPROTEIN"/>
    <property type="match status" value="1"/>
</dbReference>
<proteinExistence type="predicted"/>
<dbReference type="AlphaFoldDB" id="A0A953HRE0"/>
<accession>A0A953HRE0</accession>
<sequence>MRTCLIVSVVSVLLFGACNSPDHHNSQSEGQFILKKEHQNQWEGSRDHWRWEGNILIGETTEENPIDQSTFLIWNQEVENFTLRLSFRISEHGNSGIYYRCERGPEGYDELLGYQADIDGQHKYTGIVYENFLGRHRKILANHGEFARISEADSVQTYSISTTKSLMEKLIQPGTWNAYELIVKDALIVQKINGQIVSMVEDRANSRYRKGLFGFQLHQGPPMKVEFKDAVFTNIS</sequence>
<dbReference type="Proteomes" id="UP000753961">
    <property type="component" value="Unassembled WGS sequence"/>
</dbReference>
<evidence type="ECO:0000313" key="2">
    <source>
        <dbReference type="EMBL" id="MBY5959528.1"/>
    </source>
</evidence>
<dbReference type="Pfam" id="PF06439">
    <property type="entry name" value="3keto-disac_hyd"/>
    <property type="match status" value="1"/>
</dbReference>
<name>A0A953HRE0_9BACT</name>
<organism evidence="2 3">
    <name type="scientific">Membranihabitans marinus</name>
    <dbReference type="NCBI Taxonomy" id="1227546"/>
    <lineage>
        <taxon>Bacteria</taxon>
        <taxon>Pseudomonadati</taxon>
        <taxon>Bacteroidota</taxon>
        <taxon>Saprospiria</taxon>
        <taxon>Saprospirales</taxon>
        <taxon>Saprospiraceae</taxon>
        <taxon>Membranihabitans</taxon>
    </lineage>
</organism>
<dbReference type="InterPro" id="IPR010496">
    <property type="entry name" value="AL/BT2_dom"/>
</dbReference>
<dbReference type="Gene3D" id="2.60.120.560">
    <property type="entry name" value="Exo-inulinase, domain 1"/>
    <property type="match status" value="1"/>
</dbReference>
<dbReference type="RefSeq" id="WP_222581065.1">
    <property type="nucleotide sequence ID" value="NZ_JAHVHU010000015.1"/>
</dbReference>
<comment type="caution">
    <text evidence="2">The sequence shown here is derived from an EMBL/GenBank/DDBJ whole genome shotgun (WGS) entry which is preliminary data.</text>
</comment>
<evidence type="ECO:0000259" key="1">
    <source>
        <dbReference type="Pfam" id="PF06439"/>
    </source>
</evidence>
<reference evidence="2" key="1">
    <citation type="submission" date="2021-06" db="EMBL/GenBank/DDBJ databases">
        <title>44 bacteria genomes isolated from Dapeng, Shenzhen.</title>
        <authorList>
            <person name="Zheng W."/>
            <person name="Yu S."/>
            <person name="Huang Y."/>
        </authorList>
    </citation>
    <scope>NUCLEOTIDE SEQUENCE</scope>
    <source>
        <strain evidence="2">DP5N28-2</strain>
    </source>
</reference>
<keyword evidence="3" id="KW-1185">Reference proteome</keyword>
<gene>
    <name evidence="2" type="ORF">KUV50_15355</name>
</gene>